<proteinExistence type="predicted"/>
<dbReference type="HOGENOM" id="CLU_1583431_0_0_4"/>
<name>B2TH79_PARPJ</name>
<organism evidence="1 2">
    <name type="scientific">Paraburkholderia phytofirmans (strain DSM 17436 / LMG 22146 / PsJN)</name>
    <name type="common">Burkholderia phytofirmans</name>
    <dbReference type="NCBI Taxonomy" id="398527"/>
    <lineage>
        <taxon>Bacteria</taxon>
        <taxon>Pseudomonadati</taxon>
        <taxon>Pseudomonadota</taxon>
        <taxon>Betaproteobacteria</taxon>
        <taxon>Burkholderiales</taxon>
        <taxon>Burkholderiaceae</taxon>
        <taxon>Paraburkholderia</taxon>
    </lineage>
</organism>
<geneLocation type="plasmid" evidence="1 2">
    <name>pBPHYT01</name>
</geneLocation>
<gene>
    <name evidence="1" type="ordered locus">Bphyt_7339</name>
</gene>
<keyword evidence="1" id="KW-0614">Plasmid</keyword>
<evidence type="ECO:0000313" key="2">
    <source>
        <dbReference type="Proteomes" id="UP000001739"/>
    </source>
</evidence>
<dbReference type="Proteomes" id="UP000001739">
    <property type="component" value="Plasmid pBPHYT01"/>
</dbReference>
<reference evidence="1 2" key="1">
    <citation type="journal article" date="2011" name="J. Bacteriol.">
        <title>Complete genome sequence of the plant growth-promoting endophyte Burkholderia phytofirmans strain PsJN.</title>
        <authorList>
            <person name="Weilharter A."/>
            <person name="Mitter B."/>
            <person name="Shin M.V."/>
            <person name="Chain P.S."/>
            <person name="Nowak J."/>
            <person name="Sessitsch A."/>
        </authorList>
    </citation>
    <scope>NUCLEOTIDE SEQUENCE [LARGE SCALE GENOMIC DNA]</scope>
    <source>
        <strain evidence="2">DSM 17436 / LMG 22146 / PsJN</strain>
        <plasmid evidence="1 2">pBPHYT01</plasmid>
    </source>
</reference>
<protein>
    <submittedName>
        <fullName evidence="1">Uncharacterized protein</fullName>
    </submittedName>
</protein>
<sequence>MCCLNRSNSTAFERRFCCCSSPAISRREANSSGSFMLSRSCSELGQIIHRSYSEHQEVENGRFRTIADQKPNIHRTLSDHLPVDWPIRRRQRSSKALKSGSNTPLCRVRWSSKRHRSSLPRRKFNRPRSLYTIRTSSRCGGTLAAQGFRLKTALQLSPLLWHGMLLRS</sequence>
<dbReference type="EMBL" id="CP001054">
    <property type="protein sequence ID" value="ACD21624.1"/>
    <property type="molecule type" value="Genomic_DNA"/>
</dbReference>
<dbReference type="KEGG" id="bpy:Bphyt_7339"/>
<accession>B2TH79</accession>
<evidence type="ECO:0000313" key="1">
    <source>
        <dbReference type="EMBL" id="ACD21624.1"/>
    </source>
</evidence>
<dbReference type="AlphaFoldDB" id="B2TH79"/>